<keyword evidence="5 11" id="KW-0812">Transmembrane</keyword>
<evidence type="ECO:0000259" key="14">
    <source>
        <dbReference type="Pfam" id="PF00593"/>
    </source>
</evidence>
<gene>
    <name evidence="16" type="ORF">E6K81_02595</name>
</gene>
<keyword evidence="3 11" id="KW-1134">Transmembrane beta strand</keyword>
<dbReference type="InterPro" id="IPR000531">
    <property type="entry name" value="Beta-barrel_TonB"/>
</dbReference>
<sequence>MALLVPCLVLIAAAASRAGANDERPVSEFPVEVVATRTPEAPHSVPASIEVISGRDLRARGVATLKDALALATGLAVAPGGDAGPGSAVVEFWGLREFDAFLLVVDGIPWGGAFNPAVSTLSLRDVERVEILRGPAPVTYGATSFVGVVNVVHKAAAANDRHAEVRGGSIGTGSAAFDLPLLASTPWKSRLTGDVERQGFADDHTSVLRGHGLWRTERVDGERRLWFTGDVNVLRQDPASPHPREGTGLSSNVPLDANYNPAKAFIDETRLFGALGMERPVMHGARWSATGSFTHSGQSMFRGFLTDLSNTPDNASGYKETIDINDAYADTHILWPTQANVQVMTGADLLFANGEAEGATFTYTVPLDGSSQTPVAEPTTLDQDAEARRTFFGAYTSAEWRPVSRATISGGLRLNGTSERRGESGGVSHARLSGQAGALVGLWERGADHVRLFANYRDTFKPAAFDFSLAENEGILKPETARSVEGGLKARGCDGRADVEVSAFRMDFKNLVTATVVNNLPALTNAGHTRFQGVELAVDLRLTHATFARASYSAHDGKFVDYVQDFGGVNTQLAGNRVEMSAKHLASLGVTLAPERGLIVNLGVNYTGDRFLNKRNTAKVPAFATVDAGVGYRLERAEFRVDGKNLGDRRDAVSESEFGDAQYYRMTARSVQAGVVLKY</sequence>
<keyword evidence="13" id="KW-0732">Signal</keyword>
<feature type="chain" id="PRO_5022104886" evidence="13">
    <location>
        <begin position="21"/>
        <end position="679"/>
    </location>
</feature>
<evidence type="ECO:0000259" key="15">
    <source>
        <dbReference type="Pfam" id="PF07715"/>
    </source>
</evidence>
<feature type="domain" description="TonB-dependent receptor-like beta-barrel" evidence="14">
    <location>
        <begin position="283"/>
        <end position="646"/>
    </location>
</feature>
<accession>A0A538UD77</accession>
<dbReference type="PANTHER" id="PTHR32552:SF81">
    <property type="entry name" value="TONB-DEPENDENT OUTER MEMBRANE RECEPTOR"/>
    <property type="match status" value="1"/>
</dbReference>
<keyword evidence="7" id="KW-0406">Ion transport</keyword>
<keyword evidence="9 11" id="KW-0472">Membrane</keyword>
<dbReference type="GO" id="GO:0006826">
    <property type="term" value="P:iron ion transport"/>
    <property type="evidence" value="ECO:0007669"/>
    <property type="project" value="UniProtKB-KW"/>
</dbReference>
<dbReference type="AlphaFoldDB" id="A0A538UD77"/>
<keyword evidence="16" id="KW-0675">Receptor</keyword>
<keyword evidence="10 11" id="KW-0998">Cell outer membrane</keyword>
<protein>
    <submittedName>
        <fullName evidence="16">TonB-dependent receptor</fullName>
    </submittedName>
</protein>
<dbReference type="PROSITE" id="PS52016">
    <property type="entry name" value="TONB_DEPENDENT_REC_3"/>
    <property type="match status" value="1"/>
</dbReference>
<keyword evidence="6" id="KW-0408">Iron</keyword>
<evidence type="ECO:0000256" key="1">
    <source>
        <dbReference type="ARBA" id="ARBA00004571"/>
    </source>
</evidence>
<evidence type="ECO:0000256" key="4">
    <source>
        <dbReference type="ARBA" id="ARBA00022496"/>
    </source>
</evidence>
<evidence type="ECO:0000256" key="2">
    <source>
        <dbReference type="ARBA" id="ARBA00022448"/>
    </source>
</evidence>
<comment type="caution">
    <text evidence="16">The sequence shown here is derived from an EMBL/GenBank/DDBJ whole genome shotgun (WGS) entry which is preliminary data.</text>
</comment>
<dbReference type="Pfam" id="PF07715">
    <property type="entry name" value="Plug"/>
    <property type="match status" value="1"/>
</dbReference>
<dbReference type="Pfam" id="PF00593">
    <property type="entry name" value="TonB_dep_Rec_b-barrel"/>
    <property type="match status" value="1"/>
</dbReference>
<evidence type="ECO:0000256" key="5">
    <source>
        <dbReference type="ARBA" id="ARBA00022692"/>
    </source>
</evidence>
<keyword evidence="8 12" id="KW-0798">TonB box</keyword>
<dbReference type="SUPFAM" id="SSF56935">
    <property type="entry name" value="Porins"/>
    <property type="match status" value="1"/>
</dbReference>
<dbReference type="InterPro" id="IPR036942">
    <property type="entry name" value="Beta-barrel_TonB_sf"/>
</dbReference>
<evidence type="ECO:0000313" key="17">
    <source>
        <dbReference type="Proteomes" id="UP000319771"/>
    </source>
</evidence>
<proteinExistence type="inferred from homology"/>
<evidence type="ECO:0000256" key="6">
    <source>
        <dbReference type="ARBA" id="ARBA00023004"/>
    </source>
</evidence>
<comment type="similarity">
    <text evidence="11 12">Belongs to the TonB-dependent receptor family.</text>
</comment>
<evidence type="ECO:0000256" key="3">
    <source>
        <dbReference type="ARBA" id="ARBA00022452"/>
    </source>
</evidence>
<dbReference type="EMBL" id="VBPB01000037">
    <property type="protein sequence ID" value="TMQ73858.1"/>
    <property type="molecule type" value="Genomic_DNA"/>
</dbReference>
<evidence type="ECO:0000256" key="11">
    <source>
        <dbReference type="PROSITE-ProRule" id="PRU01360"/>
    </source>
</evidence>
<evidence type="ECO:0000256" key="13">
    <source>
        <dbReference type="SAM" id="SignalP"/>
    </source>
</evidence>
<dbReference type="Proteomes" id="UP000319771">
    <property type="component" value="Unassembled WGS sequence"/>
</dbReference>
<reference evidence="16 17" key="1">
    <citation type="journal article" date="2019" name="Nat. Microbiol.">
        <title>Mediterranean grassland soil C-N compound turnover is dependent on rainfall and depth, and is mediated by genomically divergent microorganisms.</title>
        <authorList>
            <person name="Diamond S."/>
            <person name="Andeer P.F."/>
            <person name="Li Z."/>
            <person name="Crits-Christoph A."/>
            <person name="Burstein D."/>
            <person name="Anantharaman K."/>
            <person name="Lane K.R."/>
            <person name="Thomas B.C."/>
            <person name="Pan C."/>
            <person name="Northen T.R."/>
            <person name="Banfield J.F."/>
        </authorList>
    </citation>
    <scope>NUCLEOTIDE SEQUENCE [LARGE SCALE GENOMIC DNA]</scope>
    <source>
        <strain evidence="16">WS_11</strain>
    </source>
</reference>
<evidence type="ECO:0000313" key="16">
    <source>
        <dbReference type="EMBL" id="TMQ73858.1"/>
    </source>
</evidence>
<keyword evidence="2 11" id="KW-0813">Transport</keyword>
<evidence type="ECO:0000256" key="8">
    <source>
        <dbReference type="ARBA" id="ARBA00023077"/>
    </source>
</evidence>
<dbReference type="InterPro" id="IPR037066">
    <property type="entry name" value="Plug_dom_sf"/>
</dbReference>
<dbReference type="PANTHER" id="PTHR32552">
    <property type="entry name" value="FERRICHROME IRON RECEPTOR-RELATED"/>
    <property type="match status" value="1"/>
</dbReference>
<dbReference type="Gene3D" id="2.170.130.10">
    <property type="entry name" value="TonB-dependent receptor, plug domain"/>
    <property type="match status" value="1"/>
</dbReference>
<evidence type="ECO:0000256" key="10">
    <source>
        <dbReference type="ARBA" id="ARBA00023237"/>
    </source>
</evidence>
<evidence type="ECO:0000256" key="7">
    <source>
        <dbReference type="ARBA" id="ARBA00023065"/>
    </source>
</evidence>
<name>A0A538UD77_UNCEI</name>
<dbReference type="Gene3D" id="2.40.170.20">
    <property type="entry name" value="TonB-dependent receptor, beta-barrel domain"/>
    <property type="match status" value="1"/>
</dbReference>
<feature type="signal peptide" evidence="13">
    <location>
        <begin position="1"/>
        <end position="20"/>
    </location>
</feature>
<dbReference type="GO" id="GO:0009279">
    <property type="term" value="C:cell outer membrane"/>
    <property type="evidence" value="ECO:0007669"/>
    <property type="project" value="UniProtKB-SubCell"/>
</dbReference>
<feature type="domain" description="TonB-dependent receptor plug" evidence="15">
    <location>
        <begin position="44"/>
        <end position="148"/>
    </location>
</feature>
<evidence type="ECO:0000256" key="9">
    <source>
        <dbReference type="ARBA" id="ARBA00023136"/>
    </source>
</evidence>
<organism evidence="16 17">
    <name type="scientific">Eiseniibacteriota bacterium</name>
    <dbReference type="NCBI Taxonomy" id="2212470"/>
    <lineage>
        <taxon>Bacteria</taxon>
        <taxon>Candidatus Eiseniibacteriota</taxon>
    </lineage>
</organism>
<dbReference type="InterPro" id="IPR039426">
    <property type="entry name" value="TonB-dep_rcpt-like"/>
</dbReference>
<dbReference type="InterPro" id="IPR012910">
    <property type="entry name" value="Plug_dom"/>
</dbReference>
<keyword evidence="4" id="KW-0410">Iron transport</keyword>
<evidence type="ECO:0000256" key="12">
    <source>
        <dbReference type="RuleBase" id="RU003357"/>
    </source>
</evidence>
<comment type="subcellular location">
    <subcellularLocation>
        <location evidence="1 11">Cell outer membrane</location>
        <topology evidence="1 11">Multi-pass membrane protein</topology>
    </subcellularLocation>
</comment>